<dbReference type="AlphaFoldDB" id="A0A401JF52"/>
<name>A0A401JF52_9PROT</name>
<protein>
    <submittedName>
        <fullName evidence="1">Uncharacterized protein</fullName>
    </submittedName>
</protein>
<dbReference type="RefSeq" id="WP_124705021.1">
    <property type="nucleotide sequence ID" value="NZ_BGOW01000017.1"/>
</dbReference>
<proteinExistence type="predicted"/>
<dbReference type="EMBL" id="BGOW01000017">
    <property type="protein sequence ID" value="GBL46233.1"/>
    <property type="molecule type" value="Genomic_DNA"/>
</dbReference>
<accession>A0A401JF52</accession>
<evidence type="ECO:0000313" key="2">
    <source>
        <dbReference type="Proteomes" id="UP000286806"/>
    </source>
</evidence>
<evidence type="ECO:0000313" key="1">
    <source>
        <dbReference type="EMBL" id="GBL46233.1"/>
    </source>
</evidence>
<keyword evidence="2" id="KW-1185">Reference proteome</keyword>
<organism evidence="1 2">
    <name type="scientific">Sulfuriferula multivorans</name>
    <dbReference type="NCBI Taxonomy" id="1559896"/>
    <lineage>
        <taxon>Bacteria</taxon>
        <taxon>Pseudomonadati</taxon>
        <taxon>Pseudomonadota</taxon>
        <taxon>Betaproteobacteria</taxon>
        <taxon>Nitrosomonadales</taxon>
        <taxon>Sulfuricellaceae</taxon>
        <taxon>Sulfuriferula</taxon>
    </lineage>
</organism>
<gene>
    <name evidence="1" type="ORF">SFMTTN_2046</name>
</gene>
<reference evidence="1 2" key="1">
    <citation type="journal article" date="2019" name="Front. Microbiol.">
        <title>Genomes of Neutrophilic Sulfur-Oxidizing Chemolithoautotrophs Representing 9 Proteobacterial Species From 8 Genera.</title>
        <authorList>
            <person name="Watanabe T."/>
            <person name="Kojima H."/>
            <person name="Umezawa K."/>
            <person name="Hori C."/>
            <person name="Takasuka T.E."/>
            <person name="Kato Y."/>
            <person name="Fukui M."/>
        </authorList>
    </citation>
    <scope>NUCLEOTIDE SEQUENCE [LARGE SCALE GENOMIC DNA]</scope>
    <source>
        <strain evidence="1 2">TTN</strain>
    </source>
</reference>
<dbReference type="Proteomes" id="UP000286806">
    <property type="component" value="Unassembled WGS sequence"/>
</dbReference>
<comment type="caution">
    <text evidence="1">The sequence shown here is derived from an EMBL/GenBank/DDBJ whole genome shotgun (WGS) entry which is preliminary data.</text>
</comment>
<sequence>MRKPFTLAPSHTSADVVEALEFLLSKARKGDVYGFAYVAQLKQRKFIMDTAGESHRNPLFTLSLVHVLADALSERVRNPGE</sequence>